<sequence>MLSRALTFIIYMIGIDRPVSVTCAQVNRDKPISEHVQRPVERAERRRAASGRALSQALPIRRTKVEPRRRDAELSLLSAARARAAHTAGALKRDCPTF</sequence>
<feature type="region of interest" description="Disordered" evidence="1">
    <location>
        <begin position="34"/>
        <end position="53"/>
    </location>
</feature>
<evidence type="ECO:0000313" key="2">
    <source>
        <dbReference type="EMBL" id="GBP40392.1"/>
    </source>
</evidence>
<dbReference type="EMBL" id="BGZK01000380">
    <property type="protein sequence ID" value="GBP40392.1"/>
    <property type="molecule type" value="Genomic_DNA"/>
</dbReference>
<accession>A0A4C1VPR3</accession>
<evidence type="ECO:0000256" key="1">
    <source>
        <dbReference type="SAM" id="MobiDB-lite"/>
    </source>
</evidence>
<reference evidence="2 3" key="1">
    <citation type="journal article" date="2019" name="Commun. Biol.">
        <title>The bagworm genome reveals a unique fibroin gene that provides high tensile strength.</title>
        <authorList>
            <person name="Kono N."/>
            <person name="Nakamura H."/>
            <person name="Ohtoshi R."/>
            <person name="Tomita M."/>
            <person name="Numata K."/>
            <person name="Arakawa K."/>
        </authorList>
    </citation>
    <scope>NUCLEOTIDE SEQUENCE [LARGE SCALE GENOMIC DNA]</scope>
</reference>
<name>A0A4C1VPR3_EUMVA</name>
<evidence type="ECO:0000313" key="3">
    <source>
        <dbReference type="Proteomes" id="UP000299102"/>
    </source>
</evidence>
<feature type="compositionally biased region" description="Basic and acidic residues" evidence="1">
    <location>
        <begin position="34"/>
        <end position="47"/>
    </location>
</feature>
<gene>
    <name evidence="2" type="ORF">EVAR_86539_1</name>
</gene>
<protein>
    <submittedName>
        <fullName evidence="2">Uncharacterized protein</fullName>
    </submittedName>
</protein>
<comment type="caution">
    <text evidence="2">The sequence shown here is derived from an EMBL/GenBank/DDBJ whole genome shotgun (WGS) entry which is preliminary data.</text>
</comment>
<proteinExistence type="predicted"/>
<dbReference type="AlphaFoldDB" id="A0A4C1VPR3"/>
<keyword evidence="3" id="KW-1185">Reference proteome</keyword>
<organism evidence="2 3">
    <name type="scientific">Eumeta variegata</name>
    <name type="common">Bagworm moth</name>
    <name type="synonym">Eumeta japonica</name>
    <dbReference type="NCBI Taxonomy" id="151549"/>
    <lineage>
        <taxon>Eukaryota</taxon>
        <taxon>Metazoa</taxon>
        <taxon>Ecdysozoa</taxon>
        <taxon>Arthropoda</taxon>
        <taxon>Hexapoda</taxon>
        <taxon>Insecta</taxon>
        <taxon>Pterygota</taxon>
        <taxon>Neoptera</taxon>
        <taxon>Endopterygota</taxon>
        <taxon>Lepidoptera</taxon>
        <taxon>Glossata</taxon>
        <taxon>Ditrysia</taxon>
        <taxon>Tineoidea</taxon>
        <taxon>Psychidae</taxon>
        <taxon>Oiketicinae</taxon>
        <taxon>Eumeta</taxon>
    </lineage>
</organism>
<dbReference type="Proteomes" id="UP000299102">
    <property type="component" value="Unassembled WGS sequence"/>
</dbReference>